<dbReference type="EMBL" id="JACIEI010000011">
    <property type="protein sequence ID" value="MBB3995168.1"/>
    <property type="molecule type" value="Genomic_DNA"/>
</dbReference>
<dbReference type="Gene3D" id="3.40.190.170">
    <property type="entry name" value="Bacterial extracellular solute-binding protein, family 7"/>
    <property type="match status" value="1"/>
</dbReference>
<protein>
    <submittedName>
        <fullName evidence="7">TRAP-type C4-dicarboxylate transport system substrate-binding protein</fullName>
    </submittedName>
</protein>
<dbReference type="InterPro" id="IPR018389">
    <property type="entry name" value="DctP_fam"/>
</dbReference>
<evidence type="ECO:0000313" key="8">
    <source>
        <dbReference type="Proteomes" id="UP000530268"/>
    </source>
</evidence>
<evidence type="ECO:0000256" key="6">
    <source>
        <dbReference type="SAM" id="SignalP"/>
    </source>
</evidence>
<keyword evidence="8" id="KW-1185">Reference proteome</keyword>
<comment type="similarity">
    <text evidence="2">Belongs to the bacterial solute-binding protein 7 family.</text>
</comment>
<sequence length="383" mass="41699">MTAFNKKVLAVAIAASCIAGTAIAKERLNYAYGYPITSNVGKAFEIYSAAVTERSKGEIVMTGYPMTLLSTPEASAGVRDGLADVAFVLPPYHPADYPTNLFLHELNSLINLVEEPTGKEPLAYSGAVLEYTFTKCPECLDEYKTQNQVFTAGTSTPVYGLLCKDVKITSLDDFKNKRMRVGSAGYVRFAEAFGAQAIRLPVGEAYEAMDQGVIDCAMLSMPELTNYNLYEVVTDITLGVPGGLFAGNALANVNRDRWLAMDDAGREAMIWGGSTLTANGTWISFVDHEAALENARAQGIKIHQADPEFVAAVQAFVKEDVASVATLFKETYNVARAEEIAADFPPLLEKWNALIKDVESAEELNQIYWDQVMSKVDPATYGQ</sequence>
<feature type="signal peptide" evidence="6">
    <location>
        <begin position="1"/>
        <end position="24"/>
    </location>
</feature>
<evidence type="ECO:0000256" key="1">
    <source>
        <dbReference type="ARBA" id="ARBA00004418"/>
    </source>
</evidence>
<dbReference type="Proteomes" id="UP000530268">
    <property type="component" value="Unassembled WGS sequence"/>
</dbReference>
<dbReference type="RefSeq" id="WP_184566832.1">
    <property type="nucleotide sequence ID" value="NZ_JACIEI010000011.1"/>
</dbReference>
<dbReference type="CDD" id="cd13666">
    <property type="entry name" value="PBP2_TRAP_DctP_like_1"/>
    <property type="match status" value="1"/>
</dbReference>
<keyword evidence="4 6" id="KW-0732">Signal</keyword>
<dbReference type="Pfam" id="PF03480">
    <property type="entry name" value="DctP"/>
    <property type="match status" value="1"/>
</dbReference>
<dbReference type="AlphaFoldDB" id="A0A7W6E5K2"/>
<evidence type="ECO:0000313" key="7">
    <source>
        <dbReference type="EMBL" id="MBB3995168.1"/>
    </source>
</evidence>
<organism evidence="7 8">
    <name type="scientific">Sulfitobacter undariae</name>
    <dbReference type="NCBI Taxonomy" id="1563671"/>
    <lineage>
        <taxon>Bacteria</taxon>
        <taxon>Pseudomonadati</taxon>
        <taxon>Pseudomonadota</taxon>
        <taxon>Alphaproteobacteria</taxon>
        <taxon>Rhodobacterales</taxon>
        <taxon>Roseobacteraceae</taxon>
        <taxon>Sulfitobacter</taxon>
    </lineage>
</organism>
<keyword evidence="5" id="KW-0574">Periplasm</keyword>
<comment type="caution">
    <text evidence="7">The sequence shown here is derived from an EMBL/GenBank/DDBJ whole genome shotgun (WGS) entry which is preliminary data.</text>
</comment>
<feature type="chain" id="PRO_5031095034" evidence="6">
    <location>
        <begin position="25"/>
        <end position="383"/>
    </location>
</feature>
<reference evidence="7 8" key="1">
    <citation type="submission" date="2020-08" db="EMBL/GenBank/DDBJ databases">
        <title>Genomic Encyclopedia of Type Strains, Phase IV (KMG-IV): sequencing the most valuable type-strain genomes for metagenomic binning, comparative biology and taxonomic classification.</title>
        <authorList>
            <person name="Goeker M."/>
        </authorList>
    </citation>
    <scope>NUCLEOTIDE SEQUENCE [LARGE SCALE GENOMIC DNA]</scope>
    <source>
        <strain evidence="7 8">DSM 102234</strain>
    </source>
</reference>
<dbReference type="PANTHER" id="PTHR33376:SF7">
    <property type="entry name" value="C4-DICARBOXYLATE-BINDING PROTEIN DCTB"/>
    <property type="match status" value="1"/>
</dbReference>
<accession>A0A7W6E5K2</accession>
<comment type="subcellular location">
    <subcellularLocation>
        <location evidence="1">Periplasm</location>
    </subcellularLocation>
</comment>
<keyword evidence="3" id="KW-0813">Transport</keyword>
<dbReference type="GO" id="GO:0055085">
    <property type="term" value="P:transmembrane transport"/>
    <property type="evidence" value="ECO:0007669"/>
    <property type="project" value="InterPro"/>
</dbReference>
<dbReference type="InterPro" id="IPR038404">
    <property type="entry name" value="TRAP_DctP_sf"/>
</dbReference>
<proteinExistence type="inferred from homology"/>
<dbReference type="PANTHER" id="PTHR33376">
    <property type="match status" value="1"/>
</dbReference>
<dbReference type="GO" id="GO:0042597">
    <property type="term" value="C:periplasmic space"/>
    <property type="evidence" value="ECO:0007669"/>
    <property type="project" value="UniProtKB-SubCell"/>
</dbReference>
<gene>
    <name evidence="7" type="ORF">GGR95_002819</name>
</gene>
<name>A0A7W6E5K2_9RHOB</name>
<evidence type="ECO:0000256" key="2">
    <source>
        <dbReference type="ARBA" id="ARBA00009023"/>
    </source>
</evidence>
<evidence type="ECO:0000256" key="5">
    <source>
        <dbReference type="ARBA" id="ARBA00022764"/>
    </source>
</evidence>
<evidence type="ECO:0000256" key="4">
    <source>
        <dbReference type="ARBA" id="ARBA00022729"/>
    </source>
</evidence>
<evidence type="ECO:0000256" key="3">
    <source>
        <dbReference type="ARBA" id="ARBA00022448"/>
    </source>
</evidence>